<dbReference type="InterPro" id="IPR011009">
    <property type="entry name" value="Kinase-like_dom_sf"/>
</dbReference>
<dbReference type="Pfam" id="PF00069">
    <property type="entry name" value="Pkinase"/>
    <property type="match status" value="1"/>
</dbReference>
<evidence type="ECO:0000256" key="1">
    <source>
        <dbReference type="ARBA" id="ARBA00004479"/>
    </source>
</evidence>
<evidence type="ECO:0000256" key="6">
    <source>
        <dbReference type="ARBA" id="ARBA00022741"/>
    </source>
</evidence>
<dbReference type="GO" id="GO:0005524">
    <property type="term" value="F:ATP binding"/>
    <property type="evidence" value="ECO:0007669"/>
    <property type="project" value="UniProtKB-KW"/>
</dbReference>
<protein>
    <recommendedName>
        <fullName evidence="17">Protein kinase domain-containing protein</fullName>
    </recommendedName>
</protein>
<sequence>MAAVELTVFQVILLFWSLRTAESQVMTLPGCESYCGDISIPYPFGMKEGCYLDERFKILCNSSSGVPKLTVNGTDLEVNNISVDDSTIAVMFPIVFANCSGKDGNTVVDLEGSPFVFSSENYFIARGCGNLALMNQNQSAIGGCVSLCDKNRDSMMASCSGIDCCQTRIPSFLKVFNVTMKGLEDGKGSRGENECRYAFLIDERWTNYGGYYYDYYFGGNFDFYYDKRERDHVPVVLDWGIDRRVFESLVKNGSFYNSSYTSTCEFPSPSITSTNQSSTVKCSCKPGFEGNPYLSGICQEGRTYVHYRRKIKAKMAGLGVGVGFGALFLLIGLWWLYKVFKRKRSEKLKRKYFKRNGGLLLQEQLSSGEVNVEKIKMFPSKELDKATDHYNVNRTLGQGGQGTVYKGMLADGKIVAVKKSKVIDEGNLRQFINEVVLLSQINHRNVVKLLGCCLETELPLLVYEFIPNGTLFQFLHDPNEDFPLTWEMRLRIAAEVAGALFYLHSAASLPIFHRDIKSTNILLDEKYRAKVADFGTSRSVSIDQTHVTTRVQGTFGYLDPEYFQSSQFTDKSDVYSFGVVLVELLTGQKPISFTRSEEQGRSLATYFIMAMESNCLFDILDPQVVKQGEREDVLMVASLARSCLRLNGKERPTMKGVTMVLERIKKSENLIVQQENEYDRKEVMGAPWDVTSAPTISSFDICAPSSLDEKPLFHTY</sequence>
<evidence type="ECO:0000256" key="9">
    <source>
        <dbReference type="ARBA" id="ARBA00022989"/>
    </source>
</evidence>
<dbReference type="Gene3D" id="1.10.510.10">
    <property type="entry name" value="Transferase(Phosphotransferase) domain 1"/>
    <property type="match status" value="1"/>
</dbReference>
<feature type="domain" description="Protein kinase" evidence="17">
    <location>
        <begin position="390"/>
        <end position="664"/>
    </location>
</feature>
<feature type="transmembrane region" description="Helical" evidence="15">
    <location>
        <begin position="315"/>
        <end position="337"/>
    </location>
</feature>
<keyword evidence="10 15" id="KW-0472">Membrane</keyword>
<keyword evidence="2" id="KW-0723">Serine/threonine-protein kinase</keyword>
<evidence type="ECO:0000256" key="4">
    <source>
        <dbReference type="ARBA" id="ARBA00022692"/>
    </source>
</evidence>
<dbReference type="STRING" id="3694.A0A2K1R5X0"/>
<keyword evidence="5 16" id="KW-0732">Signal</keyword>
<keyword evidence="9 15" id="KW-1133">Transmembrane helix</keyword>
<dbReference type="Gramene" id="Potri.018G148432.1.v4.1">
    <property type="protein sequence ID" value="Potri.018G148432.1.v4.1"/>
    <property type="gene ID" value="Potri.018G148432.v4.1"/>
</dbReference>
<comment type="catalytic activity">
    <reaction evidence="14">
        <text>L-threonyl-[protein] + ATP = O-phospho-L-threonyl-[protein] + ADP + H(+)</text>
        <dbReference type="Rhea" id="RHEA:46608"/>
        <dbReference type="Rhea" id="RHEA-COMP:11060"/>
        <dbReference type="Rhea" id="RHEA-COMP:11605"/>
        <dbReference type="ChEBI" id="CHEBI:15378"/>
        <dbReference type="ChEBI" id="CHEBI:30013"/>
        <dbReference type="ChEBI" id="CHEBI:30616"/>
        <dbReference type="ChEBI" id="CHEBI:61977"/>
        <dbReference type="ChEBI" id="CHEBI:456216"/>
    </reaction>
</comment>
<evidence type="ECO:0000256" key="5">
    <source>
        <dbReference type="ARBA" id="ARBA00022729"/>
    </source>
</evidence>
<keyword evidence="3" id="KW-0808">Transferase</keyword>
<dbReference type="InParanoid" id="A0A2K1R5X0"/>
<dbReference type="SMART" id="SM00220">
    <property type="entry name" value="S_TKc"/>
    <property type="match status" value="1"/>
</dbReference>
<dbReference type="SUPFAM" id="SSF56112">
    <property type="entry name" value="Protein kinase-like (PK-like)"/>
    <property type="match status" value="1"/>
</dbReference>
<keyword evidence="8" id="KW-0067">ATP-binding</keyword>
<reference evidence="18" key="2">
    <citation type="submission" date="2017-07" db="EMBL/GenBank/DDBJ databases">
        <title>WGS assembly of Populus trichocarpa.</title>
        <authorList>
            <person name="Tuskan G."/>
            <person name="Difazio S."/>
            <person name="Jansson S."/>
            <person name="Bohlmann J."/>
            <person name="Grigoriev I."/>
            <person name="Hellsten U."/>
            <person name="Putnam N."/>
            <person name="Ralph S."/>
            <person name="Rombauts S."/>
            <person name="Salamov A."/>
            <person name="Schein J."/>
            <person name="Sterck L."/>
            <person name="Aerts A."/>
            <person name="Bhalerao R."/>
            <person name="Bhalerao R."/>
            <person name="Blaudez D."/>
            <person name="Boerjan W."/>
            <person name="Brun A."/>
            <person name="Brunner A."/>
            <person name="Busov V."/>
            <person name="Campbell M."/>
            <person name="Carlson J."/>
            <person name="Chalot M."/>
            <person name="Chapman J."/>
            <person name="Chen G."/>
            <person name="Cooper D."/>
            <person name="Coutinho P."/>
            <person name="Couturier J."/>
            <person name="Covert S."/>
            <person name="Cronk Q."/>
            <person name="Cunningham R."/>
            <person name="Davis J."/>
            <person name="Degroeve S."/>
            <person name="Dejardin A."/>
            <person name="Depamphilis C."/>
            <person name="Detter J."/>
            <person name="Dirks B."/>
            <person name="Dubchak I."/>
            <person name="Duplessis S."/>
            <person name="Ehlting J."/>
            <person name="Ellis B."/>
            <person name="Gendler K."/>
            <person name="Goodstein D."/>
            <person name="Gribskov M."/>
            <person name="Grimwood J."/>
            <person name="Groover A."/>
            <person name="Gunter L."/>
            <person name="Hamberger B."/>
            <person name="Heinze B."/>
            <person name="Helariutta Y."/>
            <person name="Henrissat B."/>
            <person name="Holligan D."/>
            <person name="Holt R."/>
            <person name="Huang W."/>
            <person name="Islam-Faridi N."/>
            <person name="Jones S."/>
            <person name="Jones-Rhoades M."/>
            <person name="Jorgensen R."/>
            <person name="Joshi C."/>
            <person name="Kangasjarvi J."/>
            <person name="Karlsson J."/>
            <person name="Kelleher C."/>
            <person name="Kirkpatrick R."/>
            <person name="Kirst M."/>
            <person name="Kohler A."/>
            <person name="Kalluri U."/>
            <person name="Larimer F."/>
            <person name="Leebens-Mack J."/>
            <person name="Leple J."/>
            <person name="Locascio P."/>
            <person name="Lou Y."/>
            <person name="Lucas S."/>
            <person name="Martin F."/>
            <person name="Montanini B."/>
            <person name="Napoli C."/>
            <person name="Nelson D."/>
            <person name="Nelson C."/>
            <person name="Nieminen K."/>
            <person name="Nilsson O."/>
            <person name="Pereda V."/>
            <person name="Peter G."/>
            <person name="Philippe R."/>
            <person name="Pilate G."/>
            <person name="Poliakov A."/>
            <person name="Razumovskaya J."/>
            <person name="Richardson P."/>
            <person name="Rinaldi C."/>
            <person name="Ritland K."/>
            <person name="Rouze P."/>
            <person name="Ryaboy D."/>
            <person name="Schmutz J."/>
            <person name="Schrader J."/>
            <person name="Segerman B."/>
            <person name="Shin H."/>
            <person name="Siddiqui A."/>
            <person name="Sterky F."/>
            <person name="Terry A."/>
            <person name="Tsai C."/>
            <person name="Uberbacher E."/>
            <person name="Unneberg P."/>
            <person name="Vahala J."/>
            <person name="Wall K."/>
            <person name="Wessler S."/>
            <person name="Yang G."/>
            <person name="Yin T."/>
            <person name="Douglas C."/>
            <person name="Marra M."/>
            <person name="Sandberg G."/>
            <person name="Van De Peer Y."/>
            <person name="Rokhsar D."/>
        </authorList>
    </citation>
    <scope>NUCLEOTIDE SEQUENCE</scope>
    <source>
        <strain evidence="18">Nisqually-1</strain>
    </source>
</reference>
<dbReference type="Pfam" id="PF08488">
    <property type="entry name" value="WAK"/>
    <property type="match status" value="1"/>
</dbReference>
<evidence type="ECO:0000256" key="10">
    <source>
        <dbReference type="ARBA" id="ARBA00023136"/>
    </source>
</evidence>
<dbReference type="Gene3D" id="3.30.200.20">
    <property type="entry name" value="Phosphorylase Kinase, domain 1"/>
    <property type="match status" value="1"/>
</dbReference>
<dbReference type="GO" id="GO:0005886">
    <property type="term" value="C:plasma membrane"/>
    <property type="evidence" value="ECO:0000318"/>
    <property type="project" value="GO_Central"/>
</dbReference>
<organism evidence="18">
    <name type="scientific">Populus trichocarpa</name>
    <name type="common">Western balsam poplar</name>
    <name type="synonym">Populus balsamifera subsp. trichocarpa</name>
    <dbReference type="NCBI Taxonomy" id="3694"/>
    <lineage>
        <taxon>Eukaryota</taxon>
        <taxon>Viridiplantae</taxon>
        <taxon>Streptophyta</taxon>
        <taxon>Embryophyta</taxon>
        <taxon>Tracheophyta</taxon>
        <taxon>Spermatophyta</taxon>
        <taxon>Magnoliopsida</taxon>
        <taxon>eudicotyledons</taxon>
        <taxon>Gunneridae</taxon>
        <taxon>Pentapetalae</taxon>
        <taxon>rosids</taxon>
        <taxon>fabids</taxon>
        <taxon>Malpighiales</taxon>
        <taxon>Salicaceae</taxon>
        <taxon>Saliceae</taxon>
        <taxon>Populus</taxon>
    </lineage>
</organism>
<evidence type="ECO:0000256" key="15">
    <source>
        <dbReference type="SAM" id="Phobius"/>
    </source>
</evidence>
<gene>
    <name evidence="18" type="ORF">POPTR_T126700</name>
</gene>
<name>A0A2K1R5X0_POPTR</name>
<dbReference type="InterPro" id="IPR025287">
    <property type="entry name" value="WAK_GUB"/>
</dbReference>
<dbReference type="OMA" id="PLMTHNT"/>
<keyword evidence="7" id="KW-0418">Kinase</keyword>
<dbReference type="PANTHER" id="PTHR27005:SF335">
    <property type="entry name" value="PROTEIN KINASE DOMAIN-CONTAINING PROTEIN"/>
    <property type="match status" value="1"/>
</dbReference>
<accession>A0A2K1R5X0</accession>
<evidence type="ECO:0000259" key="17">
    <source>
        <dbReference type="PROSITE" id="PS50011"/>
    </source>
</evidence>
<evidence type="ECO:0000256" key="3">
    <source>
        <dbReference type="ARBA" id="ARBA00022679"/>
    </source>
</evidence>
<dbReference type="FunFam" id="1.10.510.10:FF:001470">
    <property type="entry name" value="Os04g0517700 protein"/>
    <property type="match status" value="1"/>
</dbReference>
<dbReference type="PANTHER" id="PTHR27005">
    <property type="entry name" value="WALL-ASSOCIATED RECEPTOR KINASE-LIKE 21"/>
    <property type="match status" value="1"/>
</dbReference>
<evidence type="ECO:0000256" key="14">
    <source>
        <dbReference type="ARBA" id="ARBA00047951"/>
    </source>
</evidence>
<keyword evidence="4 15" id="KW-0812">Transmembrane</keyword>
<feature type="signal peptide" evidence="16">
    <location>
        <begin position="1"/>
        <end position="23"/>
    </location>
</feature>
<evidence type="ECO:0000256" key="12">
    <source>
        <dbReference type="ARBA" id="ARBA00023180"/>
    </source>
</evidence>
<dbReference type="GO" id="GO:0007166">
    <property type="term" value="P:cell surface receptor signaling pathway"/>
    <property type="evidence" value="ECO:0000318"/>
    <property type="project" value="GO_Central"/>
</dbReference>
<evidence type="ECO:0000256" key="13">
    <source>
        <dbReference type="ARBA" id="ARBA00047558"/>
    </source>
</evidence>
<comment type="catalytic activity">
    <reaction evidence="13">
        <text>L-seryl-[protein] + ATP = O-phospho-L-seryl-[protein] + ADP + H(+)</text>
        <dbReference type="Rhea" id="RHEA:17989"/>
        <dbReference type="Rhea" id="RHEA-COMP:9863"/>
        <dbReference type="Rhea" id="RHEA-COMP:11604"/>
        <dbReference type="ChEBI" id="CHEBI:15378"/>
        <dbReference type="ChEBI" id="CHEBI:29999"/>
        <dbReference type="ChEBI" id="CHEBI:30616"/>
        <dbReference type="ChEBI" id="CHEBI:83421"/>
        <dbReference type="ChEBI" id="CHEBI:456216"/>
    </reaction>
</comment>
<dbReference type="FunFam" id="3.30.200.20:FF:000043">
    <property type="entry name" value="Wall-associated receptor kinase 2"/>
    <property type="match status" value="1"/>
</dbReference>
<keyword evidence="12" id="KW-0325">Glycoprotein</keyword>
<dbReference type="GO" id="GO:0030247">
    <property type="term" value="F:polysaccharide binding"/>
    <property type="evidence" value="ECO:0007669"/>
    <property type="project" value="InterPro"/>
</dbReference>
<evidence type="ECO:0000256" key="7">
    <source>
        <dbReference type="ARBA" id="ARBA00022777"/>
    </source>
</evidence>
<dbReference type="InterPro" id="IPR000719">
    <property type="entry name" value="Prot_kinase_dom"/>
</dbReference>
<dbReference type="GO" id="GO:0004674">
    <property type="term" value="F:protein serine/threonine kinase activity"/>
    <property type="evidence" value="ECO:0007669"/>
    <property type="project" value="UniProtKB-KW"/>
</dbReference>
<dbReference type="InterPro" id="IPR008271">
    <property type="entry name" value="Ser/Thr_kinase_AS"/>
</dbReference>
<proteinExistence type="predicted"/>
<dbReference type="AlphaFoldDB" id="A0A2K1R5X0"/>
<dbReference type="Pfam" id="PF13947">
    <property type="entry name" value="GUB_WAK_bind"/>
    <property type="match status" value="1"/>
</dbReference>
<evidence type="ECO:0000256" key="8">
    <source>
        <dbReference type="ARBA" id="ARBA00022840"/>
    </source>
</evidence>
<dbReference type="EMBL" id="KZ623463">
    <property type="protein sequence ID" value="PNS22659.1"/>
    <property type="molecule type" value="Genomic_DNA"/>
</dbReference>
<comment type="subcellular location">
    <subcellularLocation>
        <location evidence="1">Membrane</location>
        <topology evidence="1">Single-pass type I membrane protein</topology>
    </subcellularLocation>
</comment>
<evidence type="ECO:0000256" key="2">
    <source>
        <dbReference type="ARBA" id="ARBA00022527"/>
    </source>
</evidence>
<reference evidence="18" key="1">
    <citation type="journal article" date="2006" name="Science">
        <title>The genome of black cottonwood, Populus trichocarpa (Torr. &amp; Gray).</title>
        <authorList>
            <person name="Tuskan G.A."/>
            <person name="Difazio S."/>
            <person name="Jansson S."/>
            <person name="Bohlmann J."/>
            <person name="Grigoriev I."/>
            <person name="Hellsten U."/>
            <person name="Putnam N."/>
            <person name="Ralph S."/>
            <person name="Rombauts S."/>
            <person name="Salamov A."/>
            <person name="Schein J."/>
            <person name="Sterck L."/>
            <person name="Aerts A."/>
            <person name="Bhalerao R.R."/>
            <person name="Bhalerao R.P."/>
            <person name="Blaudez D."/>
            <person name="Boerjan W."/>
            <person name="Brun A."/>
            <person name="Brunner A."/>
            <person name="Busov V."/>
            <person name="Campbell M."/>
            <person name="Carlson J."/>
            <person name="Chalot M."/>
            <person name="Chapman J."/>
            <person name="Chen G.L."/>
            <person name="Cooper D."/>
            <person name="Coutinho P.M."/>
            <person name="Couturier J."/>
            <person name="Covert S."/>
            <person name="Cronk Q."/>
            <person name="Cunningham R."/>
            <person name="Davis J."/>
            <person name="Degroeve S."/>
            <person name="Dejardin A."/>
            <person name="Depamphilis C."/>
            <person name="Detter J."/>
            <person name="Dirks B."/>
            <person name="Dubchak I."/>
            <person name="Duplessis S."/>
            <person name="Ehlting J."/>
            <person name="Ellis B."/>
            <person name="Gendler K."/>
            <person name="Goodstein D."/>
            <person name="Gribskov M."/>
            <person name="Grimwood J."/>
            <person name="Groover A."/>
            <person name="Gunter L."/>
            <person name="Hamberger B."/>
            <person name="Heinze B."/>
            <person name="Helariutta Y."/>
            <person name="Henrissat B."/>
            <person name="Holligan D."/>
            <person name="Holt R."/>
            <person name="Huang W."/>
            <person name="Islam-Faridi N."/>
            <person name="Jones S."/>
            <person name="Jones-Rhoades M."/>
            <person name="Jorgensen R."/>
            <person name="Joshi C."/>
            <person name="Kangasjarvi J."/>
            <person name="Karlsson J."/>
            <person name="Kelleher C."/>
            <person name="Kirkpatrick R."/>
            <person name="Kirst M."/>
            <person name="Kohler A."/>
            <person name="Kalluri U."/>
            <person name="Larimer F."/>
            <person name="Leebens-Mack J."/>
            <person name="Leple J.C."/>
            <person name="Locascio P."/>
            <person name="Lou Y."/>
            <person name="Lucas S."/>
            <person name="Martin F."/>
            <person name="Montanini B."/>
            <person name="Napoli C."/>
            <person name="Nelson D.R."/>
            <person name="Nelson C."/>
            <person name="Nieminen K."/>
            <person name="Nilsson O."/>
            <person name="Pereda V."/>
            <person name="Peter G."/>
            <person name="Philippe R."/>
            <person name="Pilate G."/>
            <person name="Poliakov A."/>
            <person name="Razumovskaya J."/>
            <person name="Richardson P."/>
            <person name="Rinaldi C."/>
            <person name="Ritland K."/>
            <person name="Rouze P."/>
            <person name="Ryaboy D."/>
            <person name="Schmutz J."/>
            <person name="Schrader J."/>
            <person name="Segerman B."/>
            <person name="Shin H."/>
            <person name="Siddiqui A."/>
            <person name="Sterky F."/>
            <person name="Terry A."/>
            <person name="Tsai C.J."/>
            <person name="Uberbacher E."/>
            <person name="Unneberg P."/>
            <person name="Vahala J."/>
            <person name="Wall K."/>
            <person name="Wessler S."/>
            <person name="Yang G."/>
            <person name="Yin T."/>
            <person name="Douglas C."/>
            <person name="Marra M."/>
            <person name="Sandberg G."/>
            <person name="Van de Peer Y."/>
            <person name="Rokhsar D."/>
        </authorList>
    </citation>
    <scope>NUCLEOTIDE SEQUENCE [LARGE SCALE GENOMIC DNA]</scope>
    <source>
        <strain evidence="18">Nisqually-1</strain>
    </source>
</reference>
<dbReference type="CDD" id="cd14066">
    <property type="entry name" value="STKc_IRAK"/>
    <property type="match status" value="1"/>
</dbReference>
<keyword evidence="11" id="KW-1015">Disulfide bond</keyword>
<dbReference type="PROSITE" id="PS00108">
    <property type="entry name" value="PROTEIN_KINASE_ST"/>
    <property type="match status" value="1"/>
</dbReference>
<feature type="chain" id="PRO_5014358013" description="Protein kinase domain-containing protein" evidence="16">
    <location>
        <begin position="24"/>
        <end position="716"/>
    </location>
</feature>
<dbReference type="InterPro" id="IPR013695">
    <property type="entry name" value="WAK"/>
</dbReference>
<evidence type="ECO:0000256" key="16">
    <source>
        <dbReference type="SAM" id="SignalP"/>
    </source>
</evidence>
<evidence type="ECO:0000313" key="18">
    <source>
        <dbReference type="EMBL" id="PNS22659.1"/>
    </source>
</evidence>
<dbReference type="SMR" id="A0A2K1R5X0"/>
<dbReference type="InterPro" id="IPR045274">
    <property type="entry name" value="WAK-like"/>
</dbReference>
<dbReference type="ExpressionAtlas" id="A0A2K1R5X0">
    <property type="expression patterns" value="differential"/>
</dbReference>
<keyword evidence="6" id="KW-0547">Nucleotide-binding</keyword>
<evidence type="ECO:0000256" key="11">
    <source>
        <dbReference type="ARBA" id="ARBA00023157"/>
    </source>
</evidence>
<dbReference type="PROSITE" id="PS50011">
    <property type="entry name" value="PROTEIN_KINASE_DOM"/>
    <property type="match status" value="1"/>
</dbReference>